<keyword evidence="2" id="KW-1185">Reference proteome</keyword>
<name>A0ACB6RRZ2_9PLEO</name>
<comment type="caution">
    <text evidence="1">The sequence shown here is derived from an EMBL/GenBank/DDBJ whole genome shotgun (WGS) entry which is preliminary data.</text>
</comment>
<keyword evidence="1" id="KW-0503">Monooxygenase</keyword>
<protein>
    <submittedName>
        <fullName evidence="1">P450 monooxygenase</fullName>
    </submittedName>
</protein>
<keyword evidence="1" id="KW-0560">Oxidoreductase</keyword>
<gene>
    <name evidence="1" type="ORF">BU25DRAFT_476825</name>
</gene>
<dbReference type="EMBL" id="MU006732">
    <property type="protein sequence ID" value="KAF2624160.1"/>
    <property type="molecule type" value="Genomic_DNA"/>
</dbReference>
<evidence type="ECO:0000313" key="1">
    <source>
        <dbReference type="EMBL" id="KAF2624160.1"/>
    </source>
</evidence>
<reference evidence="1" key="1">
    <citation type="journal article" date="2020" name="Stud. Mycol.">
        <title>101 Dothideomycetes genomes: a test case for predicting lifestyles and emergence of pathogens.</title>
        <authorList>
            <person name="Haridas S."/>
            <person name="Albert R."/>
            <person name="Binder M."/>
            <person name="Bloem J."/>
            <person name="Labutti K."/>
            <person name="Salamov A."/>
            <person name="Andreopoulos B."/>
            <person name="Baker S."/>
            <person name="Barry K."/>
            <person name="Bills G."/>
            <person name="Bluhm B."/>
            <person name="Cannon C."/>
            <person name="Castanera R."/>
            <person name="Culley D."/>
            <person name="Daum C."/>
            <person name="Ezra D."/>
            <person name="Gonzalez J."/>
            <person name="Henrissat B."/>
            <person name="Kuo A."/>
            <person name="Liang C."/>
            <person name="Lipzen A."/>
            <person name="Lutzoni F."/>
            <person name="Magnuson J."/>
            <person name="Mondo S."/>
            <person name="Nolan M."/>
            <person name="Ohm R."/>
            <person name="Pangilinan J."/>
            <person name="Park H.-J."/>
            <person name="Ramirez L."/>
            <person name="Alfaro M."/>
            <person name="Sun H."/>
            <person name="Tritt A."/>
            <person name="Yoshinaga Y."/>
            <person name="Zwiers L.-H."/>
            <person name="Turgeon B."/>
            <person name="Goodwin S."/>
            <person name="Spatafora J."/>
            <person name="Crous P."/>
            <person name="Grigoriev I."/>
        </authorList>
    </citation>
    <scope>NUCLEOTIDE SEQUENCE</scope>
    <source>
        <strain evidence="1">CBS 525.71</strain>
    </source>
</reference>
<sequence>MAIFTLTNFAISLLSLYVARRLYWEMTTGSRIRAFAKQHGCLPAKERQTPFTLGAAFWWGQVKAIKEHRLLPYMAGQFKEVDGHTRHHYVLGTDFFTTDDPENIKAVLATDFSKWSLGQERIQEMSSYLGYGIFVNEGKAWKHSREMLRPCFERSQVADVNMLERHTQRLFDLVPKDGTTVDLQPLLHDLSMDVATELLFGKSTNALSRNEDDHEVRDFCDAFDYASNPFEREAFKKWGAITLFLPDRLNAAKKNHVRVMQAFVDHIIDAHLTQLKSSPDEKRYNFISALFESTDNRTTIRSELLNILLAGRDTVASLLSNIIWELPRHAHILSKLRSEIEETVGDATPTYEQLKDMKFLRAVVNESQRLYPIVPVNSREALQDTVLPRGSGEDEKSPVLVPKGSYVAWNMYSMQRREDLFGQDAEMFRPERWLEPGFRPGWAYVPFSGGPRVCIGQNFALTETMYVVVRLVQGFEIERKDFEEWREKFSITCTGLGGCKVGLTARVS</sequence>
<evidence type="ECO:0000313" key="2">
    <source>
        <dbReference type="Proteomes" id="UP000799754"/>
    </source>
</evidence>
<organism evidence="1 2">
    <name type="scientific">Macroventuria anomochaeta</name>
    <dbReference type="NCBI Taxonomy" id="301207"/>
    <lineage>
        <taxon>Eukaryota</taxon>
        <taxon>Fungi</taxon>
        <taxon>Dikarya</taxon>
        <taxon>Ascomycota</taxon>
        <taxon>Pezizomycotina</taxon>
        <taxon>Dothideomycetes</taxon>
        <taxon>Pleosporomycetidae</taxon>
        <taxon>Pleosporales</taxon>
        <taxon>Pleosporineae</taxon>
        <taxon>Didymellaceae</taxon>
        <taxon>Macroventuria</taxon>
    </lineage>
</organism>
<proteinExistence type="predicted"/>
<dbReference type="Proteomes" id="UP000799754">
    <property type="component" value="Unassembled WGS sequence"/>
</dbReference>
<accession>A0ACB6RRZ2</accession>